<protein>
    <recommendedName>
        <fullName evidence="2">Arrestin-like N-terminal domain-containing protein</fullName>
    </recommendedName>
</protein>
<name>A0A381WJP9_9ZZZZ</name>
<evidence type="ECO:0008006" key="2">
    <source>
        <dbReference type="Google" id="ProtNLM"/>
    </source>
</evidence>
<sequence length="142" mass="16190">MVTRMRPLEVTMVFRDRNYKRGETVDIDLNVSARRDVVIREGRLDLMCQESYERTYRVPVRRAVRGGLARSGMVTNPGTKQVTQARNITYSHSDTVFLSETQLRSGENSMHRVRLDIGPNLPQHMEDPLAKGGEVSWSLVAT</sequence>
<gene>
    <name evidence="1" type="ORF">METZ01_LOCUS105599</name>
</gene>
<dbReference type="EMBL" id="UINC01012024">
    <property type="protein sequence ID" value="SVA52745.1"/>
    <property type="molecule type" value="Genomic_DNA"/>
</dbReference>
<dbReference type="AlphaFoldDB" id="A0A381WJP9"/>
<organism evidence="1">
    <name type="scientific">marine metagenome</name>
    <dbReference type="NCBI Taxonomy" id="408172"/>
    <lineage>
        <taxon>unclassified sequences</taxon>
        <taxon>metagenomes</taxon>
        <taxon>ecological metagenomes</taxon>
    </lineage>
</organism>
<feature type="non-terminal residue" evidence="1">
    <location>
        <position position="142"/>
    </location>
</feature>
<accession>A0A381WJP9</accession>
<evidence type="ECO:0000313" key="1">
    <source>
        <dbReference type="EMBL" id="SVA52745.1"/>
    </source>
</evidence>
<proteinExistence type="predicted"/>
<reference evidence="1" key="1">
    <citation type="submission" date="2018-05" db="EMBL/GenBank/DDBJ databases">
        <authorList>
            <person name="Lanie J.A."/>
            <person name="Ng W.-L."/>
            <person name="Kazmierczak K.M."/>
            <person name="Andrzejewski T.M."/>
            <person name="Davidsen T.M."/>
            <person name="Wayne K.J."/>
            <person name="Tettelin H."/>
            <person name="Glass J.I."/>
            <person name="Rusch D."/>
            <person name="Podicherti R."/>
            <person name="Tsui H.-C.T."/>
            <person name="Winkler M.E."/>
        </authorList>
    </citation>
    <scope>NUCLEOTIDE SEQUENCE</scope>
</reference>